<dbReference type="InterPro" id="IPR011946">
    <property type="entry name" value="Integrase_integron-type"/>
</dbReference>
<evidence type="ECO:0000256" key="2">
    <source>
        <dbReference type="ARBA" id="ARBA00022908"/>
    </source>
</evidence>
<dbReference type="NCBIfam" id="TIGR02249">
    <property type="entry name" value="integrase_gron"/>
    <property type="match status" value="1"/>
</dbReference>
<dbReference type="PROSITE" id="PS51898">
    <property type="entry name" value="TYR_RECOMBINASE"/>
    <property type="match status" value="1"/>
</dbReference>
<evidence type="ECO:0000256" key="4">
    <source>
        <dbReference type="ARBA" id="ARBA00023172"/>
    </source>
</evidence>
<dbReference type="PROSITE" id="PS51900">
    <property type="entry name" value="CB"/>
    <property type="match status" value="1"/>
</dbReference>
<dbReference type="Gene3D" id="1.10.150.130">
    <property type="match status" value="1"/>
</dbReference>
<keyword evidence="3 5" id="KW-0238">DNA-binding</keyword>
<dbReference type="GO" id="GO:0015074">
    <property type="term" value="P:DNA integration"/>
    <property type="evidence" value="ECO:0007669"/>
    <property type="project" value="UniProtKB-KW"/>
</dbReference>
<keyword evidence="2" id="KW-0229">DNA integration</keyword>
<comment type="similarity">
    <text evidence="1">Belongs to the 'phage' integrase family.</text>
</comment>
<dbReference type="SUPFAM" id="SSF56349">
    <property type="entry name" value="DNA breaking-rejoining enzymes"/>
    <property type="match status" value="1"/>
</dbReference>
<dbReference type="Pfam" id="PF13495">
    <property type="entry name" value="Phage_int_SAM_4"/>
    <property type="match status" value="1"/>
</dbReference>
<evidence type="ECO:0000259" key="6">
    <source>
        <dbReference type="PROSITE" id="PS51898"/>
    </source>
</evidence>
<evidence type="ECO:0000313" key="9">
    <source>
        <dbReference type="Proteomes" id="UP000627205"/>
    </source>
</evidence>
<evidence type="ECO:0000313" key="8">
    <source>
        <dbReference type="EMBL" id="GGI53578.1"/>
    </source>
</evidence>
<protein>
    <submittedName>
        <fullName evidence="8">Integron integrase</fullName>
    </submittedName>
</protein>
<sequence>MTDSSLAPPPRLLDRVRERIRVLHYSIRTEKAYADWIKRFILFHGKRHPQEMGAEEITAFLSYLAVDRGVSASTQNQAKAALLFLYKEVLCIDLPWLQDIVTAKASRRLPVVLTPHEVRDLLHHLDGTHWLVVSLLYGTGMRILEALHLRVKDVEFERREIVVREGKGNKDRITVLPENLIMPLQTQIEHARLLHESDLKKGLGEVWLPDALARKYPRAATAWGWQYVFPSPTLSTDPRSEKTRRHHLYEQTVQRAVSSAAKRAGITKPCSPHVLRHSFATHMLQAGYDIRTIQELLGHADISTTMIYTHVLNKGGRGVRSPLDSL</sequence>
<dbReference type="EMBL" id="BMDP01000001">
    <property type="protein sequence ID" value="GGI53578.1"/>
    <property type="molecule type" value="Genomic_DNA"/>
</dbReference>
<dbReference type="InterPro" id="IPR050090">
    <property type="entry name" value="Tyrosine_recombinase_XerCD"/>
</dbReference>
<dbReference type="AlphaFoldDB" id="A0A8J3F5H1"/>
<dbReference type="PANTHER" id="PTHR30349">
    <property type="entry name" value="PHAGE INTEGRASE-RELATED"/>
    <property type="match status" value="1"/>
</dbReference>
<dbReference type="InterPro" id="IPR011010">
    <property type="entry name" value="DNA_brk_join_enz"/>
</dbReference>
<evidence type="ECO:0000256" key="1">
    <source>
        <dbReference type="ARBA" id="ARBA00008857"/>
    </source>
</evidence>
<keyword evidence="9" id="KW-1185">Reference proteome</keyword>
<organism evidence="8 9">
    <name type="scientific">Oxalicibacterium solurbis</name>
    <dbReference type="NCBI Taxonomy" id="69280"/>
    <lineage>
        <taxon>Bacteria</taxon>
        <taxon>Pseudomonadati</taxon>
        <taxon>Pseudomonadota</taxon>
        <taxon>Betaproteobacteria</taxon>
        <taxon>Burkholderiales</taxon>
        <taxon>Oxalobacteraceae</taxon>
        <taxon>Oxalicibacterium</taxon>
    </lineage>
</organism>
<proteinExistence type="inferred from homology"/>
<dbReference type="Pfam" id="PF00589">
    <property type="entry name" value="Phage_integrase"/>
    <property type="match status" value="1"/>
</dbReference>
<feature type="domain" description="Core-binding (CB)" evidence="7">
    <location>
        <begin position="7"/>
        <end position="90"/>
    </location>
</feature>
<comment type="caution">
    <text evidence="8">The sequence shown here is derived from an EMBL/GenBank/DDBJ whole genome shotgun (WGS) entry which is preliminary data.</text>
</comment>
<dbReference type="Gene3D" id="1.10.443.10">
    <property type="entry name" value="Intergrase catalytic core"/>
    <property type="match status" value="1"/>
</dbReference>
<reference evidence="8" key="1">
    <citation type="journal article" date="2014" name="Int. J. Syst. Evol. Microbiol.">
        <title>Complete genome sequence of Corynebacterium casei LMG S-19264T (=DSM 44701T), isolated from a smear-ripened cheese.</title>
        <authorList>
            <consortium name="US DOE Joint Genome Institute (JGI-PGF)"/>
            <person name="Walter F."/>
            <person name="Albersmeier A."/>
            <person name="Kalinowski J."/>
            <person name="Ruckert C."/>
        </authorList>
    </citation>
    <scope>NUCLEOTIDE SEQUENCE</scope>
    <source>
        <strain evidence="8">CCM 7664</strain>
    </source>
</reference>
<evidence type="ECO:0000256" key="3">
    <source>
        <dbReference type="ARBA" id="ARBA00023125"/>
    </source>
</evidence>
<evidence type="ECO:0000259" key="7">
    <source>
        <dbReference type="PROSITE" id="PS51900"/>
    </source>
</evidence>
<dbReference type="Proteomes" id="UP000627205">
    <property type="component" value="Unassembled WGS sequence"/>
</dbReference>
<reference evidence="8" key="2">
    <citation type="submission" date="2020-09" db="EMBL/GenBank/DDBJ databases">
        <authorList>
            <person name="Sun Q."/>
            <person name="Sedlacek I."/>
        </authorList>
    </citation>
    <scope>NUCLEOTIDE SEQUENCE</scope>
    <source>
        <strain evidence="8">CCM 7664</strain>
    </source>
</reference>
<dbReference type="GO" id="GO:0003677">
    <property type="term" value="F:DNA binding"/>
    <property type="evidence" value="ECO:0007669"/>
    <property type="project" value="UniProtKB-UniRule"/>
</dbReference>
<evidence type="ECO:0000256" key="5">
    <source>
        <dbReference type="PROSITE-ProRule" id="PRU01248"/>
    </source>
</evidence>
<dbReference type="InterPro" id="IPR010998">
    <property type="entry name" value="Integrase_recombinase_N"/>
</dbReference>
<dbReference type="InterPro" id="IPR002104">
    <property type="entry name" value="Integrase_catalytic"/>
</dbReference>
<keyword evidence="4" id="KW-0233">DNA recombination</keyword>
<dbReference type="InterPro" id="IPR013762">
    <property type="entry name" value="Integrase-like_cat_sf"/>
</dbReference>
<feature type="domain" description="Tyr recombinase" evidence="6">
    <location>
        <begin position="108"/>
        <end position="321"/>
    </location>
</feature>
<gene>
    <name evidence="8" type="ORF">GCM10011430_07520</name>
</gene>
<accession>A0A8J3F5H1</accession>
<dbReference type="InterPro" id="IPR044068">
    <property type="entry name" value="CB"/>
</dbReference>
<dbReference type="CDD" id="cd01193">
    <property type="entry name" value="INT_IntI_C"/>
    <property type="match status" value="1"/>
</dbReference>
<dbReference type="RefSeq" id="WP_188419623.1">
    <property type="nucleotide sequence ID" value="NZ_BMDP01000001.1"/>
</dbReference>
<dbReference type="GO" id="GO:0006310">
    <property type="term" value="P:DNA recombination"/>
    <property type="evidence" value="ECO:0007669"/>
    <property type="project" value="UniProtKB-KW"/>
</dbReference>
<dbReference type="InterPro" id="IPR004107">
    <property type="entry name" value="Integrase_SAM-like_N"/>
</dbReference>
<dbReference type="PANTHER" id="PTHR30349:SF64">
    <property type="entry name" value="PROPHAGE INTEGRASE INTD-RELATED"/>
    <property type="match status" value="1"/>
</dbReference>
<name>A0A8J3F5H1_9BURK</name>